<dbReference type="STRING" id="948102.BKG76_04435"/>
<protein>
    <recommendedName>
        <fullName evidence="5">Intersectin-EH binding protein Ibp1</fullName>
    </recommendedName>
</protein>
<accession>A0A1S1L9J8</accession>
<reference evidence="3 4" key="1">
    <citation type="submission" date="2016-10" db="EMBL/GenBank/DDBJ databases">
        <title>Evaluation of Human, Veterinary and Environmental Mycobacterium chelonae Isolates by Core Genome Phylogenomic Analysis, Targeted Gene Comparison, and Anti-microbial Susceptibility Patterns: A Tale of Mistaken Identities.</title>
        <authorList>
            <person name="Fogelson S.B."/>
            <person name="Camus A.C."/>
            <person name="Lorenz W."/>
            <person name="Vasireddy R."/>
            <person name="Vasireddy S."/>
            <person name="Smith T."/>
            <person name="Brown-Elliott B.A."/>
            <person name="Wallace R.J.Jr."/>
            <person name="Hasan N.A."/>
            <person name="Reischl U."/>
            <person name="Sanchez S."/>
        </authorList>
    </citation>
    <scope>NUCLEOTIDE SEQUENCE [LARGE SCALE GENOMIC DNA]</scope>
    <source>
        <strain evidence="3 4">1559</strain>
    </source>
</reference>
<feature type="signal peptide" evidence="2">
    <location>
        <begin position="1"/>
        <end position="24"/>
    </location>
</feature>
<feature type="chain" id="PRO_5039361962" description="Intersectin-EH binding protein Ibp1" evidence="2">
    <location>
        <begin position="25"/>
        <end position="112"/>
    </location>
</feature>
<comment type="caution">
    <text evidence="3">The sequence shown here is derived from an EMBL/GenBank/DDBJ whole genome shotgun (WGS) entry which is preliminary data.</text>
</comment>
<evidence type="ECO:0000313" key="4">
    <source>
        <dbReference type="Proteomes" id="UP000179616"/>
    </source>
</evidence>
<organism evidence="3 4">
    <name type="scientific">Mycobacteroides franklinii</name>
    <dbReference type="NCBI Taxonomy" id="948102"/>
    <lineage>
        <taxon>Bacteria</taxon>
        <taxon>Bacillati</taxon>
        <taxon>Actinomycetota</taxon>
        <taxon>Actinomycetes</taxon>
        <taxon>Mycobacteriales</taxon>
        <taxon>Mycobacteriaceae</taxon>
        <taxon>Mycobacteroides</taxon>
    </lineage>
</organism>
<proteinExistence type="predicted"/>
<dbReference type="RefSeq" id="WP_070936299.1">
    <property type="nucleotide sequence ID" value="NZ_MLIK01000004.1"/>
</dbReference>
<dbReference type="EMBL" id="MLIK01000004">
    <property type="protein sequence ID" value="OHU30954.1"/>
    <property type="molecule type" value="Genomic_DNA"/>
</dbReference>
<evidence type="ECO:0000313" key="3">
    <source>
        <dbReference type="EMBL" id="OHU30954.1"/>
    </source>
</evidence>
<dbReference type="GeneID" id="57166038"/>
<sequence>MRLLWIRAGLAVLSLSLFVGVPLAAGTVRADPCPAGAPRCALPPNQPRPVGDHEKCTGASADLRVPETFEQCSETGDAELRSAPNVRDLPTPPQSTQAVMVPGNGSSPQAHG</sequence>
<feature type="compositionally biased region" description="Polar residues" evidence="1">
    <location>
        <begin position="94"/>
        <end position="112"/>
    </location>
</feature>
<dbReference type="AlphaFoldDB" id="A0A1S1L9J8"/>
<feature type="region of interest" description="Disordered" evidence="1">
    <location>
        <begin position="73"/>
        <end position="112"/>
    </location>
</feature>
<name>A0A1S1L9J8_9MYCO</name>
<keyword evidence="2" id="KW-0732">Signal</keyword>
<evidence type="ECO:0000256" key="2">
    <source>
        <dbReference type="SAM" id="SignalP"/>
    </source>
</evidence>
<evidence type="ECO:0008006" key="5">
    <source>
        <dbReference type="Google" id="ProtNLM"/>
    </source>
</evidence>
<evidence type="ECO:0000256" key="1">
    <source>
        <dbReference type="SAM" id="MobiDB-lite"/>
    </source>
</evidence>
<gene>
    <name evidence="3" type="ORF">BKG76_04435</name>
</gene>
<dbReference type="Proteomes" id="UP000179616">
    <property type="component" value="Unassembled WGS sequence"/>
</dbReference>